<dbReference type="GO" id="GO:0008080">
    <property type="term" value="F:N-acetyltransferase activity"/>
    <property type="evidence" value="ECO:0007669"/>
    <property type="project" value="InterPro"/>
</dbReference>
<feature type="domain" description="N-acetyltransferase" evidence="2">
    <location>
        <begin position="5"/>
        <end position="155"/>
    </location>
</feature>
<protein>
    <recommendedName>
        <fullName evidence="2">N-acetyltransferase domain-containing protein</fullName>
    </recommendedName>
</protein>
<dbReference type="PANTHER" id="PTHR13947:SF37">
    <property type="entry name" value="LD18367P"/>
    <property type="match status" value="1"/>
</dbReference>
<dbReference type="InterPro" id="IPR050769">
    <property type="entry name" value="NAT_camello-type"/>
</dbReference>
<dbReference type="EMBL" id="CABVHQ010000008">
    <property type="protein sequence ID" value="VVN82437.1"/>
    <property type="molecule type" value="Genomic_DNA"/>
</dbReference>
<dbReference type="Gene3D" id="3.40.630.30">
    <property type="match status" value="1"/>
</dbReference>
<organism evidence="3 4">
    <name type="scientific">Pseudomonas fluorescens</name>
    <dbReference type="NCBI Taxonomy" id="294"/>
    <lineage>
        <taxon>Bacteria</taxon>
        <taxon>Pseudomonadati</taxon>
        <taxon>Pseudomonadota</taxon>
        <taxon>Gammaproteobacteria</taxon>
        <taxon>Pseudomonadales</taxon>
        <taxon>Pseudomonadaceae</taxon>
        <taxon>Pseudomonas</taxon>
    </lineage>
</organism>
<dbReference type="SUPFAM" id="SSF55729">
    <property type="entry name" value="Acyl-CoA N-acyltransferases (Nat)"/>
    <property type="match status" value="1"/>
</dbReference>
<name>A0A5E7B0N3_PSEFL</name>
<dbReference type="RefSeq" id="WP_224788170.1">
    <property type="nucleotide sequence ID" value="NZ_CABVHQ010000008.1"/>
</dbReference>
<sequence>MATELTVRVAQQDDHEWIIAANGDVYATEFGFDRRFQDGIAEKMRTFLELLSPFNRIWVGLVGDKRVASIAISDRADSVAFLNFVLVLPQYRGKGAGSAMMKLALDHARQHSFKQVQLETYSCLVDARALYGRLNFRMTEVVPGQKAYGKKFDLEFWSLKL</sequence>
<dbReference type="PROSITE" id="PS51186">
    <property type="entry name" value="GNAT"/>
    <property type="match status" value="1"/>
</dbReference>
<accession>A0A5E7B0N3</accession>
<gene>
    <name evidence="3" type="ORF">PS691_01202</name>
</gene>
<evidence type="ECO:0000256" key="1">
    <source>
        <dbReference type="ARBA" id="ARBA00022679"/>
    </source>
</evidence>
<dbReference type="PANTHER" id="PTHR13947">
    <property type="entry name" value="GNAT FAMILY N-ACETYLTRANSFERASE"/>
    <property type="match status" value="1"/>
</dbReference>
<dbReference type="AlphaFoldDB" id="A0A5E7B0N3"/>
<evidence type="ECO:0000259" key="2">
    <source>
        <dbReference type="PROSITE" id="PS51186"/>
    </source>
</evidence>
<evidence type="ECO:0000313" key="4">
    <source>
        <dbReference type="Proteomes" id="UP000337909"/>
    </source>
</evidence>
<keyword evidence="1" id="KW-0808">Transferase</keyword>
<dbReference type="InterPro" id="IPR000182">
    <property type="entry name" value="GNAT_dom"/>
</dbReference>
<dbReference type="CDD" id="cd04301">
    <property type="entry name" value="NAT_SF"/>
    <property type="match status" value="1"/>
</dbReference>
<dbReference type="InterPro" id="IPR016181">
    <property type="entry name" value="Acyl_CoA_acyltransferase"/>
</dbReference>
<dbReference type="Pfam" id="PF00583">
    <property type="entry name" value="Acetyltransf_1"/>
    <property type="match status" value="1"/>
</dbReference>
<evidence type="ECO:0000313" key="3">
    <source>
        <dbReference type="EMBL" id="VVN82437.1"/>
    </source>
</evidence>
<proteinExistence type="predicted"/>
<dbReference type="Proteomes" id="UP000337909">
    <property type="component" value="Unassembled WGS sequence"/>
</dbReference>
<reference evidence="3 4" key="1">
    <citation type="submission" date="2019-09" db="EMBL/GenBank/DDBJ databases">
        <authorList>
            <person name="Chandra G."/>
            <person name="Truman W A."/>
        </authorList>
    </citation>
    <scope>NUCLEOTIDE SEQUENCE [LARGE SCALE GENOMIC DNA]</scope>
    <source>
        <strain evidence="3">PS691</strain>
    </source>
</reference>